<keyword evidence="1" id="KW-0812">Transmembrane</keyword>
<keyword evidence="1" id="KW-0472">Membrane</keyword>
<gene>
    <name evidence="2" type="ORF">ACFSBT_20630</name>
</gene>
<protein>
    <submittedName>
        <fullName evidence="2">Uncharacterized protein</fullName>
    </submittedName>
</protein>
<feature type="transmembrane region" description="Helical" evidence="1">
    <location>
        <begin position="20"/>
        <end position="39"/>
    </location>
</feature>
<reference evidence="2 3" key="1">
    <citation type="journal article" date="2019" name="Int. J. Syst. Evol. Microbiol.">
        <title>The Global Catalogue of Microorganisms (GCM) 10K type strain sequencing project: providing services to taxonomists for standard genome sequencing and annotation.</title>
        <authorList>
            <consortium name="The Broad Institute Genomics Platform"/>
            <consortium name="The Broad Institute Genome Sequencing Center for Infectious Disease"/>
            <person name="Wu L."/>
            <person name="Ma J."/>
        </authorList>
    </citation>
    <scope>NUCLEOTIDE SEQUENCE [LARGE SCALE GENOMIC DNA]</scope>
    <source>
        <strain evidence="2 3">CGMCC 1.12563</strain>
    </source>
</reference>
<sequence>MATRQRTPWVFRAWDKLEWYSFLAISGYLLAYMAVFEFFPEYRYEVSLPLILAEEAAYSALNLI</sequence>
<evidence type="ECO:0000313" key="3">
    <source>
        <dbReference type="Proteomes" id="UP001597187"/>
    </source>
</evidence>
<dbReference type="EMBL" id="JBHUDC010000010">
    <property type="protein sequence ID" value="MFD1515692.1"/>
    <property type="molecule type" value="Genomic_DNA"/>
</dbReference>
<organism evidence="2 3">
    <name type="scientific">Halomarina rubra</name>
    <dbReference type="NCBI Taxonomy" id="2071873"/>
    <lineage>
        <taxon>Archaea</taxon>
        <taxon>Methanobacteriati</taxon>
        <taxon>Methanobacteriota</taxon>
        <taxon>Stenosarchaea group</taxon>
        <taxon>Halobacteria</taxon>
        <taxon>Halobacteriales</taxon>
        <taxon>Natronomonadaceae</taxon>
        <taxon>Halomarina</taxon>
    </lineage>
</organism>
<dbReference type="AlphaFoldDB" id="A0ABD6B104"/>
<keyword evidence="3" id="KW-1185">Reference proteome</keyword>
<keyword evidence="1" id="KW-1133">Transmembrane helix</keyword>
<comment type="caution">
    <text evidence="2">The sequence shown here is derived from an EMBL/GenBank/DDBJ whole genome shotgun (WGS) entry which is preliminary data.</text>
</comment>
<dbReference type="Proteomes" id="UP001597187">
    <property type="component" value="Unassembled WGS sequence"/>
</dbReference>
<proteinExistence type="predicted"/>
<accession>A0ABD6B104</accession>
<name>A0ABD6B104_9EURY</name>
<evidence type="ECO:0000256" key="1">
    <source>
        <dbReference type="SAM" id="Phobius"/>
    </source>
</evidence>
<dbReference type="RefSeq" id="WP_250875617.1">
    <property type="nucleotide sequence ID" value="NZ_JALXFV010000010.1"/>
</dbReference>
<evidence type="ECO:0000313" key="2">
    <source>
        <dbReference type="EMBL" id="MFD1515692.1"/>
    </source>
</evidence>